<dbReference type="InterPro" id="IPR032675">
    <property type="entry name" value="LRR_dom_sf"/>
</dbReference>
<sequence>MLSIQDSYYVDPKDLNSGPADPEHGAQFRWLPILLVCRHWFVVATTNPRLWRNLIVKEHLDYLRTGFAHSKGTSFSTVLLSMHTQLVNEALELLIPHAHRLHELSMRPFEQESSPSLYALLQYRMPALEIIVVHARRGSHDDDDTDRAEDAIIDFAPERFPKLRCVSVSDVYFVPSPIFAQLIRLDIDGWHGREPELTEILQACVSLEHLTICNVYCQRQRNPLNTGKIKPVTLHRLRWFFMRSDSLAMIKHILSILALPLPCIKSKSNGT</sequence>
<evidence type="ECO:0000313" key="2">
    <source>
        <dbReference type="Proteomes" id="UP000184267"/>
    </source>
</evidence>
<accession>A0A1M2W5V5</accession>
<dbReference type="Gene3D" id="3.80.10.10">
    <property type="entry name" value="Ribonuclease Inhibitor"/>
    <property type="match status" value="1"/>
</dbReference>
<organism evidence="1 2">
    <name type="scientific">Trametes pubescens</name>
    <name type="common">White-rot fungus</name>
    <dbReference type="NCBI Taxonomy" id="154538"/>
    <lineage>
        <taxon>Eukaryota</taxon>
        <taxon>Fungi</taxon>
        <taxon>Dikarya</taxon>
        <taxon>Basidiomycota</taxon>
        <taxon>Agaricomycotina</taxon>
        <taxon>Agaricomycetes</taxon>
        <taxon>Polyporales</taxon>
        <taxon>Polyporaceae</taxon>
        <taxon>Trametes</taxon>
    </lineage>
</organism>
<dbReference type="AlphaFoldDB" id="A0A1M2W5V5"/>
<evidence type="ECO:0008006" key="3">
    <source>
        <dbReference type="Google" id="ProtNLM"/>
    </source>
</evidence>
<comment type="caution">
    <text evidence="1">The sequence shown here is derived from an EMBL/GenBank/DDBJ whole genome shotgun (WGS) entry which is preliminary data.</text>
</comment>
<dbReference type="OMA" id="WHIINIT"/>
<proteinExistence type="predicted"/>
<name>A0A1M2W5V5_TRAPU</name>
<reference evidence="1 2" key="1">
    <citation type="submission" date="2016-10" db="EMBL/GenBank/DDBJ databases">
        <title>Genome sequence of the basidiomycete white-rot fungus Trametes pubescens.</title>
        <authorList>
            <person name="Makela M.R."/>
            <person name="Granchi Z."/>
            <person name="Peng M."/>
            <person name="De Vries R.P."/>
            <person name="Grigoriev I."/>
            <person name="Riley R."/>
            <person name="Hilden K."/>
        </authorList>
    </citation>
    <scope>NUCLEOTIDE SEQUENCE [LARGE SCALE GENOMIC DNA]</scope>
    <source>
        <strain evidence="1 2">FBCC735</strain>
    </source>
</reference>
<evidence type="ECO:0000313" key="1">
    <source>
        <dbReference type="EMBL" id="OJT15142.1"/>
    </source>
</evidence>
<dbReference type="STRING" id="154538.A0A1M2W5V5"/>
<dbReference type="Proteomes" id="UP000184267">
    <property type="component" value="Unassembled WGS sequence"/>
</dbReference>
<gene>
    <name evidence="1" type="ORF">TRAPUB_8314</name>
</gene>
<dbReference type="OrthoDB" id="2758332at2759"/>
<dbReference type="EMBL" id="MNAD01000194">
    <property type="protein sequence ID" value="OJT15142.1"/>
    <property type="molecule type" value="Genomic_DNA"/>
</dbReference>
<protein>
    <recommendedName>
        <fullName evidence="3">F-box domain-containing protein</fullName>
    </recommendedName>
</protein>
<keyword evidence="2" id="KW-1185">Reference proteome</keyword>